<sequence length="291" mass="30316">MHPAPSVIVFTVLSGAGFGLLAFLGLGAAEVYGAAAFLLWGLGYALAVIGLLASAFHLGNPQRALMAFSQWRTSWLSREAWASAGALLLLAPVALAAVLGGGLPPVFGALGALACLATIGATSMIYAQLRTVPRWSHWTTPAVFFAFALTGGAILSGQRALAGGLALLLGLLLWAAFRLGDERFQAEGTTLGSATGLGRIGDVREFAPAHTASNYLLREMIHVVGRKHAARLRVVALAFASALPALVLLFLPGGLVFTALAAALHVVGAFAARWLFFAEAEHVVGLYYGRR</sequence>
<evidence type="ECO:0000313" key="3">
    <source>
        <dbReference type="Proteomes" id="UP000244924"/>
    </source>
</evidence>
<gene>
    <name evidence="2" type="ORF">DEA8626_01542</name>
</gene>
<dbReference type="RefSeq" id="WP_108852395.1">
    <property type="nucleotide sequence ID" value="NZ_OMOQ01000001.1"/>
</dbReference>
<keyword evidence="1" id="KW-0812">Transmembrane</keyword>
<dbReference type="PANTHER" id="PTHR38095:SF1">
    <property type="entry name" value="ANAEROBIC DIMETHYL SULFOXIDE REDUCTASE CHAIN YNFH"/>
    <property type="match status" value="1"/>
</dbReference>
<feature type="transmembrane region" description="Helical" evidence="1">
    <location>
        <begin position="80"/>
        <end position="100"/>
    </location>
</feature>
<reference evidence="2 3" key="1">
    <citation type="submission" date="2018-03" db="EMBL/GenBank/DDBJ databases">
        <authorList>
            <person name="Keele B.F."/>
        </authorList>
    </citation>
    <scope>NUCLEOTIDE SEQUENCE [LARGE SCALE GENOMIC DNA]</scope>
    <source>
        <strain evidence="2 3">CECT 8626</strain>
    </source>
</reference>
<dbReference type="OrthoDB" id="5520897at2"/>
<feature type="transmembrane region" description="Helical" evidence="1">
    <location>
        <begin position="106"/>
        <end position="126"/>
    </location>
</feature>
<dbReference type="Proteomes" id="UP000244924">
    <property type="component" value="Unassembled WGS sequence"/>
</dbReference>
<keyword evidence="1" id="KW-1133">Transmembrane helix</keyword>
<keyword evidence="3" id="KW-1185">Reference proteome</keyword>
<organism evidence="2 3">
    <name type="scientific">Albidovulum aquaemixtae</name>
    <dbReference type="NCBI Taxonomy" id="1542388"/>
    <lineage>
        <taxon>Bacteria</taxon>
        <taxon>Pseudomonadati</taxon>
        <taxon>Pseudomonadota</taxon>
        <taxon>Alphaproteobacteria</taxon>
        <taxon>Rhodobacterales</taxon>
        <taxon>Paracoccaceae</taxon>
        <taxon>Albidovulum</taxon>
    </lineage>
</organism>
<name>A0A2R8B613_9RHOB</name>
<dbReference type="GO" id="GO:0019645">
    <property type="term" value="P:anaerobic electron transport chain"/>
    <property type="evidence" value="ECO:0007669"/>
    <property type="project" value="InterPro"/>
</dbReference>
<dbReference type="GO" id="GO:0009390">
    <property type="term" value="C:dimethyl sulfoxide reductase complex"/>
    <property type="evidence" value="ECO:0007669"/>
    <property type="project" value="TreeGrafter"/>
</dbReference>
<feature type="transmembrane region" description="Helical" evidence="1">
    <location>
        <begin position="161"/>
        <end position="177"/>
    </location>
</feature>
<dbReference type="Pfam" id="PF04976">
    <property type="entry name" value="DmsC"/>
    <property type="match status" value="1"/>
</dbReference>
<dbReference type="GO" id="GO:0009389">
    <property type="term" value="F:dimethyl sulfoxide reductase activity"/>
    <property type="evidence" value="ECO:0007669"/>
    <property type="project" value="TreeGrafter"/>
</dbReference>
<dbReference type="AlphaFoldDB" id="A0A2R8B613"/>
<protein>
    <recommendedName>
        <fullName evidence="4">DMSO reductase anchor subunit (DmsC)</fullName>
    </recommendedName>
</protein>
<feature type="transmembrane region" description="Helical" evidence="1">
    <location>
        <begin position="7"/>
        <end position="29"/>
    </location>
</feature>
<keyword evidence="1" id="KW-0472">Membrane</keyword>
<feature type="transmembrane region" description="Helical" evidence="1">
    <location>
        <begin position="230"/>
        <end position="251"/>
    </location>
</feature>
<feature type="transmembrane region" description="Helical" evidence="1">
    <location>
        <begin position="138"/>
        <end position="155"/>
    </location>
</feature>
<feature type="transmembrane region" description="Helical" evidence="1">
    <location>
        <begin position="257"/>
        <end position="276"/>
    </location>
</feature>
<accession>A0A2R8B613</accession>
<evidence type="ECO:0008006" key="4">
    <source>
        <dbReference type="Google" id="ProtNLM"/>
    </source>
</evidence>
<evidence type="ECO:0000313" key="2">
    <source>
        <dbReference type="EMBL" id="SPH18012.1"/>
    </source>
</evidence>
<dbReference type="EMBL" id="OMOQ01000001">
    <property type="protein sequence ID" value="SPH18012.1"/>
    <property type="molecule type" value="Genomic_DNA"/>
</dbReference>
<dbReference type="PANTHER" id="PTHR38095">
    <property type="entry name" value="ANAEROBIC DIMETHYL SULFOXIDE REDUCTASE CHAIN YNFH"/>
    <property type="match status" value="1"/>
</dbReference>
<feature type="transmembrane region" description="Helical" evidence="1">
    <location>
        <begin position="35"/>
        <end position="59"/>
    </location>
</feature>
<evidence type="ECO:0000256" key="1">
    <source>
        <dbReference type="SAM" id="Phobius"/>
    </source>
</evidence>
<dbReference type="GO" id="GO:0005886">
    <property type="term" value="C:plasma membrane"/>
    <property type="evidence" value="ECO:0007669"/>
    <property type="project" value="TreeGrafter"/>
</dbReference>
<proteinExistence type="predicted"/>
<dbReference type="InterPro" id="IPR007059">
    <property type="entry name" value="DmsC"/>
</dbReference>